<dbReference type="AlphaFoldDB" id="A0A6N3EV25"/>
<feature type="transmembrane region" description="Helical" evidence="1">
    <location>
        <begin position="99"/>
        <end position="117"/>
    </location>
</feature>
<proteinExistence type="predicted"/>
<keyword evidence="1" id="KW-1133">Transmembrane helix</keyword>
<gene>
    <name evidence="3" type="ORF">SSLFYP27_00236</name>
</gene>
<dbReference type="RefSeq" id="WP_156666964.1">
    <property type="nucleotide sequence ID" value="NZ_CACRUO010000056.1"/>
</dbReference>
<evidence type="ECO:0000256" key="1">
    <source>
        <dbReference type="SAM" id="Phobius"/>
    </source>
</evidence>
<sequence length="147" mass="16922">MARLMPPILLTLLGIIYLVLTLNVQRSRIGDPNSPMYFPLLISVLLIVMSVIYFFQEYKKRHEHFEILDLLLQKKTLIRLGATVVMIIIYALIFERLGFLISTILFLGGILFLINGVKHWLQNIIVALVFSGITWYTFSQLLDVSLP</sequence>
<dbReference type="InterPro" id="IPR009936">
    <property type="entry name" value="DUF1468"/>
</dbReference>
<evidence type="ECO:0000259" key="2">
    <source>
        <dbReference type="Pfam" id="PF07331"/>
    </source>
</evidence>
<name>A0A6N3EV25_STASI</name>
<dbReference type="Pfam" id="PF07331">
    <property type="entry name" value="TctB"/>
    <property type="match status" value="1"/>
</dbReference>
<organism evidence="3">
    <name type="scientific">Staphylococcus simulans</name>
    <dbReference type="NCBI Taxonomy" id="1286"/>
    <lineage>
        <taxon>Bacteria</taxon>
        <taxon>Bacillati</taxon>
        <taxon>Bacillota</taxon>
        <taxon>Bacilli</taxon>
        <taxon>Bacillales</taxon>
        <taxon>Staphylococcaceae</taxon>
        <taxon>Staphylococcus</taxon>
    </lineage>
</organism>
<keyword evidence="1" id="KW-0472">Membrane</keyword>
<feature type="transmembrane region" description="Helical" evidence="1">
    <location>
        <begin position="124"/>
        <end position="142"/>
    </location>
</feature>
<dbReference type="EMBL" id="CACRUO010000056">
    <property type="protein sequence ID" value="VYU43678.1"/>
    <property type="molecule type" value="Genomic_DNA"/>
</dbReference>
<feature type="transmembrane region" description="Helical" evidence="1">
    <location>
        <begin position="76"/>
        <end position="93"/>
    </location>
</feature>
<reference evidence="3" key="1">
    <citation type="submission" date="2019-11" db="EMBL/GenBank/DDBJ databases">
        <authorList>
            <person name="Feng L."/>
        </authorList>
    </citation>
    <scope>NUCLEOTIDE SEQUENCE</scope>
    <source>
        <strain evidence="3">SsimulansLFYP27</strain>
    </source>
</reference>
<accession>A0A6N3EV25</accession>
<feature type="domain" description="DUF1468" evidence="2">
    <location>
        <begin position="10"/>
        <end position="147"/>
    </location>
</feature>
<feature type="transmembrane region" description="Helical" evidence="1">
    <location>
        <begin position="36"/>
        <end position="55"/>
    </location>
</feature>
<keyword evidence="1" id="KW-0812">Transmembrane</keyword>
<evidence type="ECO:0000313" key="3">
    <source>
        <dbReference type="EMBL" id="VYU43678.1"/>
    </source>
</evidence>
<protein>
    <submittedName>
        <fullName evidence="3">Tripartite tricarboxylate transporter TctB family protein</fullName>
    </submittedName>
</protein>